<evidence type="ECO:0000313" key="4">
    <source>
        <dbReference type="WBParaSite" id="maker-uti_cns_0009169-snap-gene-0.3-mRNA-1"/>
    </source>
</evidence>
<sequence length="39" mass="4246">MGDSARRADPAAPEELGRLSLVLPRRQRAGRTDQLAKAD</sequence>
<accession>A0A1I8HUQ1</accession>
<dbReference type="WBParaSite" id="maker-uti_cns_0008166-snap-gene-0.6-mRNA-1">
    <property type="protein sequence ID" value="maker-uti_cns_0008166-snap-gene-0.6-mRNA-1"/>
    <property type="gene ID" value="maker-uti_cns_0008166-snap-gene-0.6"/>
</dbReference>
<keyword evidence="2" id="KW-1185">Reference proteome</keyword>
<reference evidence="3 4" key="1">
    <citation type="submission" date="2016-11" db="UniProtKB">
        <authorList>
            <consortium name="WormBaseParasite"/>
        </authorList>
    </citation>
    <scope>IDENTIFICATION</scope>
</reference>
<evidence type="ECO:0000313" key="2">
    <source>
        <dbReference type="Proteomes" id="UP000095280"/>
    </source>
</evidence>
<feature type="region of interest" description="Disordered" evidence="1">
    <location>
        <begin position="1"/>
        <end position="39"/>
    </location>
</feature>
<evidence type="ECO:0000256" key="1">
    <source>
        <dbReference type="SAM" id="MobiDB-lite"/>
    </source>
</evidence>
<proteinExistence type="predicted"/>
<organism evidence="2 3">
    <name type="scientific">Macrostomum lignano</name>
    <dbReference type="NCBI Taxonomy" id="282301"/>
    <lineage>
        <taxon>Eukaryota</taxon>
        <taxon>Metazoa</taxon>
        <taxon>Spiralia</taxon>
        <taxon>Lophotrochozoa</taxon>
        <taxon>Platyhelminthes</taxon>
        <taxon>Rhabditophora</taxon>
        <taxon>Macrostomorpha</taxon>
        <taxon>Macrostomida</taxon>
        <taxon>Macrostomidae</taxon>
        <taxon>Macrostomum</taxon>
    </lineage>
</organism>
<name>A0A1I8HUQ1_9PLAT</name>
<evidence type="ECO:0000313" key="3">
    <source>
        <dbReference type="WBParaSite" id="maker-uti_cns_0008166-snap-gene-0.6-mRNA-1"/>
    </source>
</evidence>
<protein>
    <submittedName>
        <fullName evidence="3 4">Transcriptional regulator</fullName>
    </submittedName>
</protein>
<dbReference type="AlphaFoldDB" id="A0A1I8HUQ1"/>
<dbReference type="Proteomes" id="UP000095280">
    <property type="component" value="Unplaced"/>
</dbReference>
<dbReference type="WBParaSite" id="maker-uti_cns_0009169-snap-gene-0.3-mRNA-1">
    <property type="protein sequence ID" value="maker-uti_cns_0009169-snap-gene-0.3-mRNA-1"/>
    <property type="gene ID" value="maker-uti_cns_0009169-snap-gene-0.3"/>
</dbReference>
<feature type="compositionally biased region" description="Basic and acidic residues" evidence="1">
    <location>
        <begin position="30"/>
        <end position="39"/>
    </location>
</feature>